<dbReference type="AlphaFoldDB" id="A0A0P1EM24"/>
<evidence type="ECO:0000256" key="3">
    <source>
        <dbReference type="ARBA" id="ARBA00022840"/>
    </source>
</evidence>
<keyword evidence="3 5" id="KW-0067">ATP-binding</keyword>
<dbReference type="GO" id="GO:0005524">
    <property type="term" value="F:ATP binding"/>
    <property type="evidence" value="ECO:0007669"/>
    <property type="project" value="UniProtKB-KW"/>
</dbReference>
<dbReference type="InterPro" id="IPR050319">
    <property type="entry name" value="ABC_transp_ATP-bind"/>
</dbReference>
<dbReference type="InterPro" id="IPR003439">
    <property type="entry name" value="ABC_transporter-like_ATP-bd"/>
</dbReference>
<evidence type="ECO:0000313" key="5">
    <source>
        <dbReference type="EMBL" id="CUH51415.1"/>
    </source>
</evidence>
<dbReference type="EMBL" id="CYPW01000006">
    <property type="protein sequence ID" value="CUH51415.1"/>
    <property type="molecule type" value="Genomic_DNA"/>
</dbReference>
<reference evidence="5 6" key="1">
    <citation type="submission" date="2015-09" db="EMBL/GenBank/DDBJ databases">
        <authorList>
            <consortium name="Swine Surveillance"/>
        </authorList>
    </citation>
    <scope>NUCLEOTIDE SEQUENCE [LARGE SCALE GENOMIC DNA]</scope>
    <source>
        <strain evidence="5 6">CECT 7688</strain>
    </source>
</reference>
<dbReference type="EC" id="3.6.3.-" evidence="5"/>
<dbReference type="SMART" id="SM00382">
    <property type="entry name" value="AAA"/>
    <property type="match status" value="1"/>
</dbReference>
<organism evidence="5 6">
    <name type="scientific">Shimia marina</name>
    <dbReference type="NCBI Taxonomy" id="321267"/>
    <lineage>
        <taxon>Bacteria</taxon>
        <taxon>Pseudomonadati</taxon>
        <taxon>Pseudomonadota</taxon>
        <taxon>Alphaproteobacteria</taxon>
        <taxon>Rhodobacterales</taxon>
        <taxon>Roseobacteraceae</taxon>
    </lineage>
</organism>
<keyword evidence="2" id="KW-0547">Nucleotide-binding</keyword>
<feature type="domain" description="ABC transporter" evidence="4">
    <location>
        <begin position="9"/>
        <end position="259"/>
    </location>
</feature>
<name>A0A0P1EM24_9RHOB</name>
<dbReference type="PROSITE" id="PS50893">
    <property type="entry name" value="ABC_TRANSPORTER_2"/>
    <property type="match status" value="1"/>
</dbReference>
<proteinExistence type="predicted"/>
<dbReference type="Proteomes" id="UP000054823">
    <property type="component" value="Unassembled WGS sequence"/>
</dbReference>
<evidence type="ECO:0000256" key="1">
    <source>
        <dbReference type="ARBA" id="ARBA00022448"/>
    </source>
</evidence>
<keyword evidence="5" id="KW-0378">Hydrolase</keyword>
<evidence type="ECO:0000256" key="2">
    <source>
        <dbReference type="ARBA" id="ARBA00022741"/>
    </source>
</evidence>
<dbReference type="PANTHER" id="PTHR43776">
    <property type="entry name" value="TRANSPORT ATP-BINDING PROTEIN"/>
    <property type="match status" value="1"/>
</dbReference>
<dbReference type="InterPro" id="IPR003593">
    <property type="entry name" value="AAA+_ATPase"/>
</dbReference>
<keyword evidence="6" id="KW-1185">Reference proteome</keyword>
<dbReference type="SUPFAM" id="SSF52540">
    <property type="entry name" value="P-loop containing nucleoside triphosphate hydrolases"/>
    <property type="match status" value="1"/>
</dbReference>
<sequence>MGSGQNIVLQVDELGHSYRPEHRGWLTVRPELRPLRDVSFTVRAGRILGIIGNSGAGKSTLLRILRGLERPESGHVRLMGKDLYSLKHAQLRRLRWGFQYLSCETVDALPVNRTAFDLVARALKAHGLTNTQVRKARVEEALRLLEFSFADGQKPVRALSQYQRQRLVIAVAIACRPHLIMVDELAQGMDLSVQAGMLKLLLELQDILELTLVVSSANLSIAGSFCDDLVILQDGEVVEAGPAHRVMWEPAHAHTQHLLQQARQAEVMA</sequence>
<dbReference type="Pfam" id="PF00005">
    <property type="entry name" value="ABC_tran"/>
    <property type="match status" value="1"/>
</dbReference>
<dbReference type="GO" id="GO:0055085">
    <property type="term" value="P:transmembrane transport"/>
    <property type="evidence" value="ECO:0007669"/>
    <property type="project" value="UniProtKB-ARBA"/>
</dbReference>
<protein>
    <submittedName>
        <fullName evidence="5">Methionine import ATP-binding protein MetN 2</fullName>
        <ecNumber evidence="5">3.6.3.-</ecNumber>
    </submittedName>
</protein>
<evidence type="ECO:0000313" key="6">
    <source>
        <dbReference type="Proteomes" id="UP000054823"/>
    </source>
</evidence>
<dbReference type="OrthoDB" id="9802772at2"/>
<evidence type="ECO:0000259" key="4">
    <source>
        <dbReference type="PROSITE" id="PS50893"/>
    </source>
</evidence>
<gene>
    <name evidence="5" type="primary">metN2</name>
    <name evidence="5" type="ORF">SHM7688_00851</name>
</gene>
<dbReference type="Gene3D" id="3.40.50.300">
    <property type="entry name" value="P-loop containing nucleotide triphosphate hydrolases"/>
    <property type="match status" value="1"/>
</dbReference>
<dbReference type="RefSeq" id="WP_058238723.1">
    <property type="nucleotide sequence ID" value="NZ_CYPW01000006.1"/>
</dbReference>
<dbReference type="InterPro" id="IPR027417">
    <property type="entry name" value="P-loop_NTPase"/>
</dbReference>
<dbReference type="GO" id="GO:0016887">
    <property type="term" value="F:ATP hydrolysis activity"/>
    <property type="evidence" value="ECO:0007669"/>
    <property type="project" value="InterPro"/>
</dbReference>
<accession>A0A0P1EM24</accession>
<dbReference type="STRING" id="321267.SHM7688_00851"/>
<keyword evidence="1" id="KW-0813">Transport</keyword>